<dbReference type="RefSeq" id="XP_067821688.1">
    <property type="nucleotide sequence ID" value="XM_067961492.1"/>
</dbReference>
<feature type="compositionally biased region" description="Low complexity" evidence="1">
    <location>
        <begin position="172"/>
        <end position="184"/>
    </location>
</feature>
<proteinExistence type="predicted"/>
<keyword evidence="3" id="KW-1185">Reference proteome</keyword>
<dbReference type="GeneID" id="94347163"/>
<feature type="compositionally biased region" description="Basic and acidic residues" evidence="1">
    <location>
        <begin position="141"/>
        <end position="154"/>
    </location>
</feature>
<evidence type="ECO:0000313" key="3">
    <source>
        <dbReference type="Proteomes" id="UP000294530"/>
    </source>
</evidence>
<accession>A0A976NY25</accession>
<name>A0A976NY25_BRELC</name>
<dbReference type="EMBL" id="SHOA02000012">
    <property type="protein sequence ID" value="TDH72189.1"/>
    <property type="molecule type" value="Genomic_DNA"/>
</dbReference>
<sequence length="239" mass="25817">MGLVAFLTCGVCASRRKSGNGNFTETITIPTPAVQPHNAALAHHHAYDVDGSPAPAAHGHINIVGDGHNGSKNEPRRDRRSSNPQQSISFSQNRVSSGQNRGSSGPNRISSGPNRPSTGRSRTSSAQQRAHSGSRSQPQHSDPRSHPQQHERNGRPAVRSIEPVIPDKVRLGTGSSNSGTSGNNRDLDISDRSKEVASKVLEQFQTDPTLGQMRIAYSSLYFTRVLSKGAFGERIDKWQ</sequence>
<dbReference type="AlphaFoldDB" id="A0A976NY25"/>
<evidence type="ECO:0000256" key="1">
    <source>
        <dbReference type="SAM" id="MobiDB-lite"/>
    </source>
</evidence>
<gene>
    <name evidence="2" type="ORF">CCR75_003397</name>
</gene>
<evidence type="ECO:0000313" key="2">
    <source>
        <dbReference type="EMBL" id="TDH72189.1"/>
    </source>
</evidence>
<dbReference type="OrthoDB" id="4062651at2759"/>
<protein>
    <submittedName>
        <fullName evidence="2">Uncharacterized protein</fullName>
    </submittedName>
</protein>
<dbReference type="KEGG" id="blac:94347163"/>
<feature type="region of interest" description="Disordered" evidence="1">
    <location>
        <begin position="48"/>
        <end position="189"/>
    </location>
</feature>
<feature type="compositionally biased region" description="Basic and acidic residues" evidence="1">
    <location>
        <begin position="69"/>
        <end position="81"/>
    </location>
</feature>
<reference evidence="2 3" key="1">
    <citation type="journal article" date="2021" name="Genome Biol.">
        <title>AFLAP: assembly-free linkage analysis pipeline using k-mers from genome sequencing data.</title>
        <authorList>
            <person name="Fletcher K."/>
            <person name="Zhang L."/>
            <person name="Gil J."/>
            <person name="Han R."/>
            <person name="Cavanaugh K."/>
            <person name="Michelmore R."/>
        </authorList>
    </citation>
    <scope>NUCLEOTIDE SEQUENCE [LARGE SCALE GENOMIC DNA]</scope>
    <source>
        <strain evidence="2 3">SF5</strain>
    </source>
</reference>
<comment type="caution">
    <text evidence="2">The sequence shown here is derived from an EMBL/GenBank/DDBJ whole genome shotgun (WGS) entry which is preliminary data.</text>
</comment>
<feature type="compositionally biased region" description="Polar residues" evidence="1">
    <location>
        <begin position="82"/>
        <end position="140"/>
    </location>
</feature>
<organism evidence="2 3">
    <name type="scientific">Bremia lactucae</name>
    <name type="common">Lettuce downy mildew</name>
    <dbReference type="NCBI Taxonomy" id="4779"/>
    <lineage>
        <taxon>Eukaryota</taxon>
        <taxon>Sar</taxon>
        <taxon>Stramenopiles</taxon>
        <taxon>Oomycota</taxon>
        <taxon>Peronosporomycetes</taxon>
        <taxon>Peronosporales</taxon>
        <taxon>Peronosporaceae</taxon>
        <taxon>Bremia</taxon>
    </lineage>
</organism>
<dbReference type="Proteomes" id="UP000294530">
    <property type="component" value="Unassembled WGS sequence"/>
</dbReference>